<dbReference type="Pfam" id="PF00211">
    <property type="entry name" value="Guanylate_cyc"/>
    <property type="match status" value="1"/>
</dbReference>
<accession>A0ABT4A472</accession>
<feature type="coiled-coil region" evidence="8">
    <location>
        <begin position="14"/>
        <end position="41"/>
    </location>
</feature>
<evidence type="ECO:0000256" key="5">
    <source>
        <dbReference type="ARBA" id="ARBA00023136"/>
    </source>
</evidence>
<dbReference type="SMART" id="SM00044">
    <property type="entry name" value="CYCc"/>
    <property type="match status" value="1"/>
</dbReference>
<dbReference type="Pfam" id="PF13185">
    <property type="entry name" value="GAF_2"/>
    <property type="match status" value="1"/>
</dbReference>
<dbReference type="InterPro" id="IPR050401">
    <property type="entry name" value="Cyclic_nucleotide_synthase"/>
</dbReference>
<dbReference type="SUPFAM" id="SSF55073">
    <property type="entry name" value="Nucleotide cyclase"/>
    <property type="match status" value="1"/>
</dbReference>
<evidence type="ECO:0000256" key="8">
    <source>
        <dbReference type="SAM" id="Coils"/>
    </source>
</evidence>
<dbReference type="PROSITE" id="PS50125">
    <property type="entry name" value="GUANYLATE_CYCLASE_2"/>
    <property type="match status" value="1"/>
</dbReference>
<dbReference type="InterPro" id="IPR001054">
    <property type="entry name" value="A/G_cyclase"/>
</dbReference>
<dbReference type="Proteomes" id="UP001207654">
    <property type="component" value="Unassembled WGS sequence"/>
</dbReference>
<dbReference type="InterPro" id="IPR018297">
    <property type="entry name" value="A/G_cyclase_CS"/>
</dbReference>
<dbReference type="InterPro" id="IPR000014">
    <property type="entry name" value="PAS"/>
</dbReference>
<dbReference type="InterPro" id="IPR035965">
    <property type="entry name" value="PAS-like_dom_sf"/>
</dbReference>
<feature type="domain" description="Guanylate cyclase" evidence="9">
    <location>
        <begin position="369"/>
        <end position="495"/>
    </location>
</feature>
<evidence type="ECO:0000256" key="2">
    <source>
        <dbReference type="ARBA" id="ARBA00022692"/>
    </source>
</evidence>
<dbReference type="Gene3D" id="3.30.70.1230">
    <property type="entry name" value="Nucleotide cyclase"/>
    <property type="match status" value="1"/>
</dbReference>
<dbReference type="SMART" id="SM00091">
    <property type="entry name" value="PAS"/>
    <property type="match status" value="1"/>
</dbReference>
<dbReference type="InterPro" id="IPR003018">
    <property type="entry name" value="GAF"/>
</dbReference>
<keyword evidence="2" id="KW-0812">Transmembrane</keyword>
<keyword evidence="4" id="KW-1133">Transmembrane helix</keyword>
<keyword evidence="6 7" id="KW-0456">Lyase</keyword>
<reference evidence="10 11" key="1">
    <citation type="submission" date="2022-11" db="EMBL/GenBank/DDBJ databases">
        <title>Minimal conservation of predation-associated metabolite biosynthetic gene clusters underscores biosynthetic potential of Myxococcota including descriptions for ten novel species: Archangium lansinium sp. nov., Myxococcus landrumus sp. nov., Nannocystis bai.</title>
        <authorList>
            <person name="Ahearne A."/>
            <person name="Stevens C."/>
            <person name="Phillips K."/>
        </authorList>
    </citation>
    <scope>NUCLEOTIDE SEQUENCE [LARGE SCALE GENOMIC DNA]</scope>
    <source>
        <strain evidence="10 11">MIWBW</strain>
    </source>
</reference>
<dbReference type="SUPFAM" id="SSF55785">
    <property type="entry name" value="PYP-like sensor domain (PAS domain)"/>
    <property type="match status" value="1"/>
</dbReference>
<dbReference type="Pfam" id="PF00989">
    <property type="entry name" value="PAS"/>
    <property type="match status" value="1"/>
</dbReference>
<comment type="subcellular location">
    <subcellularLocation>
        <location evidence="1">Membrane</location>
    </subcellularLocation>
</comment>
<dbReference type="InterPro" id="IPR029016">
    <property type="entry name" value="GAF-like_dom_sf"/>
</dbReference>
<keyword evidence="8" id="KW-0175">Coiled coil</keyword>
<dbReference type="PANTHER" id="PTHR11920">
    <property type="entry name" value="GUANYLYL CYCLASE"/>
    <property type="match status" value="1"/>
</dbReference>
<gene>
    <name evidence="10" type="ORF">OV287_18355</name>
</gene>
<dbReference type="RefSeq" id="WP_267535332.1">
    <property type="nucleotide sequence ID" value="NZ_JAPNKA010000001.1"/>
</dbReference>
<sequence>MRPPSSTEPAPSEPSALEQRCRELTQRCQELEAKARSLDALSRLASSLLHLQTDIDDILWDVANGTVAHLGLEDCVIYLLDEERQQLIQRAAYGPKNPEARKILDPIRIPVGQGIVGTVAATGRPELITDTRKDPRYIRDDQMRLSELAVPLFFRDEVIGVLDSEHSREGFFTEEHLHLLTSIASMTASRISRALLDEQLQDVRRMTESIIESTLDAIVTVDGRGRIIGFNRAAQAIFQCEAPAALLQPLSVFLPGYDVSQSPSGLLDLTGIRAGGTCFPVEASVSHVPGRREVLTTLILRDISERLRAQRQIEELNQGLEARIGERTRELSLANEQSERLLLNVLPPPIAERLKRGEQTIAERFEDVTVLFADLVGFSRWAAPIAPEEVVEVLGHVFTAFDALTERRGLEKIKTIGDAYMVVAGVPTPRKDHREVMARMALEILDAVERMKAAGMTLDVRVGMHSGPVVAGIIGTRKFAYDLWGDTVNMASRLESHGLPGRIQVSESTWLALRERFIFEARGEVDIKSIGPVRTWLLVGERGD</sequence>
<keyword evidence="11" id="KW-1185">Reference proteome</keyword>
<proteinExistence type="inferred from homology"/>
<protein>
    <submittedName>
        <fullName evidence="10">GAF domain-containing protein</fullName>
    </submittedName>
</protein>
<dbReference type="PANTHER" id="PTHR11920:SF335">
    <property type="entry name" value="GUANYLATE CYCLASE"/>
    <property type="match status" value="1"/>
</dbReference>
<dbReference type="InterPro" id="IPR013767">
    <property type="entry name" value="PAS_fold"/>
</dbReference>
<keyword evidence="3" id="KW-0547">Nucleotide-binding</keyword>
<dbReference type="Gene3D" id="3.30.450.40">
    <property type="match status" value="1"/>
</dbReference>
<evidence type="ECO:0000256" key="4">
    <source>
        <dbReference type="ARBA" id="ARBA00022989"/>
    </source>
</evidence>
<dbReference type="Gene3D" id="3.30.450.20">
    <property type="entry name" value="PAS domain"/>
    <property type="match status" value="1"/>
</dbReference>
<evidence type="ECO:0000313" key="11">
    <source>
        <dbReference type="Proteomes" id="UP001207654"/>
    </source>
</evidence>
<name>A0ABT4A472_9BACT</name>
<keyword evidence="5" id="KW-0472">Membrane</keyword>
<organism evidence="10 11">
    <name type="scientific">Archangium lansingense</name>
    <dbReference type="NCBI Taxonomy" id="2995310"/>
    <lineage>
        <taxon>Bacteria</taxon>
        <taxon>Pseudomonadati</taxon>
        <taxon>Myxococcota</taxon>
        <taxon>Myxococcia</taxon>
        <taxon>Myxococcales</taxon>
        <taxon>Cystobacterineae</taxon>
        <taxon>Archangiaceae</taxon>
        <taxon>Archangium</taxon>
    </lineage>
</organism>
<dbReference type="InterPro" id="IPR029787">
    <property type="entry name" value="Nucleotide_cyclase"/>
</dbReference>
<comment type="caution">
    <text evidence="10">The sequence shown here is derived from an EMBL/GenBank/DDBJ whole genome shotgun (WGS) entry which is preliminary data.</text>
</comment>
<dbReference type="SMART" id="SM00065">
    <property type="entry name" value="GAF"/>
    <property type="match status" value="1"/>
</dbReference>
<dbReference type="SUPFAM" id="SSF55781">
    <property type="entry name" value="GAF domain-like"/>
    <property type="match status" value="1"/>
</dbReference>
<evidence type="ECO:0000256" key="3">
    <source>
        <dbReference type="ARBA" id="ARBA00022741"/>
    </source>
</evidence>
<dbReference type="CDD" id="cd07302">
    <property type="entry name" value="CHD"/>
    <property type="match status" value="1"/>
</dbReference>
<dbReference type="PROSITE" id="PS00452">
    <property type="entry name" value="GUANYLATE_CYCLASE_1"/>
    <property type="match status" value="1"/>
</dbReference>
<evidence type="ECO:0000259" key="9">
    <source>
        <dbReference type="PROSITE" id="PS50125"/>
    </source>
</evidence>
<evidence type="ECO:0000256" key="7">
    <source>
        <dbReference type="RuleBase" id="RU000405"/>
    </source>
</evidence>
<comment type="similarity">
    <text evidence="7">Belongs to the adenylyl cyclase class-4/guanylyl cyclase family.</text>
</comment>
<evidence type="ECO:0000313" key="10">
    <source>
        <dbReference type="EMBL" id="MCY1076442.1"/>
    </source>
</evidence>
<evidence type="ECO:0000256" key="6">
    <source>
        <dbReference type="ARBA" id="ARBA00023239"/>
    </source>
</evidence>
<evidence type="ECO:0000256" key="1">
    <source>
        <dbReference type="ARBA" id="ARBA00004370"/>
    </source>
</evidence>
<dbReference type="EMBL" id="JAPNKA010000001">
    <property type="protein sequence ID" value="MCY1076442.1"/>
    <property type="molecule type" value="Genomic_DNA"/>
</dbReference>